<feature type="domain" description="Glycosyl-hydrolase family 116 N-terminal" evidence="2">
    <location>
        <begin position="114"/>
        <end position="142"/>
    </location>
</feature>
<gene>
    <name evidence="3" type="primary">Sb0073s002040</name>
    <name evidence="3" type="ORF">SORBIDRAFT_0073s002040</name>
</gene>
<feature type="region of interest" description="Disordered" evidence="1">
    <location>
        <begin position="85"/>
        <end position="107"/>
    </location>
</feature>
<dbReference type="InterPro" id="IPR052566">
    <property type="entry name" value="Non-lysos_glucosylceramidase"/>
</dbReference>
<reference evidence="3" key="1">
    <citation type="journal article" date="2009" name="Nature">
        <title>The Sorghum bicolor genome and the diversification of grasses.</title>
        <authorList>
            <person name="Paterson A.H."/>
            <person name="Bowers J.E."/>
            <person name="Bruggmann R."/>
            <person name="Dubchak I."/>
            <person name="Grimwood J."/>
            <person name="Gundlach H."/>
            <person name="Haberer G."/>
            <person name="Hellsten U."/>
            <person name="Mitros T."/>
            <person name="Poliakov A."/>
            <person name="Schmutz J."/>
            <person name="Spannagl M."/>
            <person name="Tang H."/>
            <person name="Wang X."/>
            <person name="Wicker T."/>
            <person name="Bharti A.K."/>
            <person name="Chapman J."/>
            <person name="Feltus F.A."/>
            <person name="Gowik U."/>
            <person name="Grigoriev I.V."/>
            <person name="Lyons E."/>
            <person name="Maher C.A."/>
            <person name="Martis M."/>
            <person name="Narechania A."/>
            <person name="Otillar R.P."/>
            <person name="Penning B.W."/>
            <person name="Salamov A.A."/>
            <person name="Wang Y."/>
            <person name="Zhang L."/>
            <person name="Carpita N.C."/>
            <person name="Freeling M."/>
            <person name="Gingle A.R."/>
            <person name="Hash C.T."/>
            <person name="Keller B."/>
            <person name="Klein P."/>
            <person name="Kresovich S."/>
            <person name="McCann M.C."/>
            <person name="Ming R."/>
            <person name="Peterson D.G."/>
            <person name="Mehboob-ur-Rahman"/>
            <person name="Ware D."/>
            <person name="Westhoff P."/>
            <person name="Mayer K.F."/>
            <person name="Messing J."/>
            <person name="Rokhsar D.S."/>
        </authorList>
    </citation>
    <scope>NUCLEOTIDE SEQUENCE [LARGE SCALE GENOMIC DNA]</scope>
</reference>
<evidence type="ECO:0000259" key="2">
    <source>
        <dbReference type="Pfam" id="PF12215"/>
    </source>
</evidence>
<dbReference type="EMBL" id="GL002667">
    <property type="protein sequence ID" value="EES20543.1"/>
    <property type="molecule type" value="Genomic_DNA"/>
</dbReference>
<evidence type="ECO:0000256" key="1">
    <source>
        <dbReference type="SAM" id="MobiDB-lite"/>
    </source>
</evidence>
<proteinExistence type="predicted"/>
<organism evidence="3">
    <name type="scientific">Sorghum bicolor</name>
    <name type="common">Sorghum</name>
    <name type="synonym">Sorghum vulgare</name>
    <dbReference type="NCBI Taxonomy" id="4558"/>
    <lineage>
        <taxon>Eukaryota</taxon>
        <taxon>Viridiplantae</taxon>
        <taxon>Streptophyta</taxon>
        <taxon>Embryophyta</taxon>
        <taxon>Tracheophyta</taxon>
        <taxon>Spermatophyta</taxon>
        <taxon>Magnoliopsida</taxon>
        <taxon>Liliopsida</taxon>
        <taxon>Poales</taxon>
        <taxon>Poaceae</taxon>
        <taxon>PACMAD clade</taxon>
        <taxon>Panicoideae</taxon>
        <taxon>Andropogonodae</taxon>
        <taxon>Andropogoneae</taxon>
        <taxon>Sorghinae</taxon>
        <taxon>Sorghum</taxon>
    </lineage>
</organism>
<dbReference type="AlphaFoldDB" id="C6JS65"/>
<sequence length="175" mass="19817">MVSGNLLSRRKRSWRADEFVSRSTLQLLDFDDGSPPEHAWRRKLSSHANRLKEFNVTFREAIRMMKLGLRLWSYIREEASHGRKAPIDPFTREGNRPSASQGVPLGGMGKSIDDGISSWDWKLKGDRSTYHALFPRAWTVYDGGLSHHSGGHVNEPFIGKNGVSGVLLHHKQVNN</sequence>
<dbReference type="ExpressionAtlas" id="C6JS65">
    <property type="expression patterns" value="baseline and differential"/>
</dbReference>
<dbReference type="PANTHER" id="PTHR12654">
    <property type="entry name" value="BILE ACID BETA-GLUCOSIDASE-RELATED"/>
    <property type="match status" value="1"/>
</dbReference>
<dbReference type="InterPro" id="IPR024462">
    <property type="entry name" value="GH116_N"/>
</dbReference>
<protein>
    <recommendedName>
        <fullName evidence="2">Glycosyl-hydrolase family 116 N-terminal domain-containing protein</fullName>
    </recommendedName>
</protein>
<dbReference type="PANTHER" id="PTHR12654:SF21">
    <property type="entry name" value="NON-LYSOSOMAL GLUCOSYLCERAMIDASE"/>
    <property type="match status" value="1"/>
</dbReference>
<dbReference type="Pfam" id="PF12215">
    <property type="entry name" value="Glyco_hydr_116N"/>
    <property type="match status" value="1"/>
</dbReference>
<name>C6JS65_SORBI</name>
<accession>C6JS65</accession>
<evidence type="ECO:0000313" key="3">
    <source>
        <dbReference type="EMBL" id="EES20543.1"/>
    </source>
</evidence>
<dbReference type="HOGENOM" id="CLU_1450112_0_0_1"/>